<dbReference type="Proteomes" id="UP000546213">
    <property type="component" value="Unassembled WGS sequence"/>
</dbReference>
<evidence type="ECO:0000313" key="3">
    <source>
        <dbReference type="Proteomes" id="UP000546213"/>
    </source>
</evidence>
<proteinExistence type="predicted"/>
<accession>A0A8H5PVZ6</accession>
<dbReference type="OrthoDB" id="3261350at2759"/>
<keyword evidence="3" id="KW-1185">Reference proteome</keyword>
<name>A0A8H5PVZ6_9HYPO</name>
<gene>
    <name evidence="2" type="ORF">FPCIR_1414</name>
</gene>
<dbReference type="EMBL" id="JAAOAS010000030">
    <property type="protein sequence ID" value="KAF5603218.1"/>
    <property type="molecule type" value="Genomic_DNA"/>
</dbReference>
<reference evidence="2 3" key="1">
    <citation type="submission" date="2020-05" db="EMBL/GenBank/DDBJ databases">
        <title>Identification and distribution of gene clusters putatively required for synthesis of sphingolipid metabolism inhibitors in phylogenetically diverse species of the filamentous fungus Fusarium.</title>
        <authorList>
            <person name="Kim H.-S."/>
            <person name="Busman M."/>
            <person name="Brown D.W."/>
            <person name="Divon H."/>
            <person name="Uhlig S."/>
            <person name="Proctor R.H."/>
        </authorList>
    </citation>
    <scope>NUCLEOTIDE SEQUENCE [LARGE SCALE GENOMIC DNA]</scope>
    <source>
        <strain evidence="2 3">NRRL 36939</strain>
    </source>
</reference>
<feature type="compositionally biased region" description="Polar residues" evidence="1">
    <location>
        <begin position="473"/>
        <end position="486"/>
    </location>
</feature>
<organism evidence="2 3">
    <name type="scientific">Fusarium pseudocircinatum</name>
    <dbReference type="NCBI Taxonomy" id="56676"/>
    <lineage>
        <taxon>Eukaryota</taxon>
        <taxon>Fungi</taxon>
        <taxon>Dikarya</taxon>
        <taxon>Ascomycota</taxon>
        <taxon>Pezizomycotina</taxon>
        <taxon>Sordariomycetes</taxon>
        <taxon>Hypocreomycetidae</taxon>
        <taxon>Hypocreales</taxon>
        <taxon>Nectriaceae</taxon>
        <taxon>Fusarium</taxon>
        <taxon>Fusarium fujikuroi species complex</taxon>
    </lineage>
</organism>
<dbReference type="AlphaFoldDB" id="A0A8H5PVZ6"/>
<evidence type="ECO:0000313" key="2">
    <source>
        <dbReference type="EMBL" id="KAF5603218.1"/>
    </source>
</evidence>
<protein>
    <submittedName>
        <fullName evidence="2">Uncharacterized protein</fullName>
    </submittedName>
</protein>
<evidence type="ECO:0000256" key="1">
    <source>
        <dbReference type="SAM" id="MobiDB-lite"/>
    </source>
</evidence>
<feature type="region of interest" description="Disordered" evidence="1">
    <location>
        <begin position="689"/>
        <end position="716"/>
    </location>
</feature>
<sequence length="984" mass="109593">MTSNLDKLPRETLTSIASVSARVRDAISASLPISQEQYLTITIPGTVIDLTDSDHGGSFVYDETKHRLPPANVRQAEASLVDKMMPIAKLAVGNETKSVARSYARALDMLIPTSPIFTTSGEMDYAKSMEFLKEKVHGTSKTIMEVYRDKEMKWVKQREIWETAKIQASRDAQKAIEDGTEDYGERRQRYVEKWAKGEGKRYKDAIQAAWMDWVDDGKKYAVEFALGIFQMDSIERVEISKEAMRNSAIDEPRADGEVYGVSLTPKTWATSCKVKTEEWREQNDLGQLNSSDWATWSRITLSYSASDIQMHGSENTGFGLWALGGAGLPEEVRREMTPCDVAISFSALAVNIHRPWLHGELFSDTGLEVQRGLKISPGSSRVHEMIEGQEDKGSGEWAFPTYPTSFIIAADTSVEFKGETKAIEEFWKAGGEEVEYGPCLRLLVALLINTSQSDFSSGKMKRITRAARAAEMNPQSSGDQRAQRSRQQLITSIVLTPPAQQTPPLQTPPRRAAPFPPNIKVQYLAYCVQDCNSPQQTSEKFTRGLEMVAENTADMASILSGIVNHSQDRGMFRQQAAKELARVQSGYWDGHFRMAAANIQWLTNNWGGPNWLPADIRDGLERSCGNPVPPSYVKNLVSITQAAQANATGLDSLWAEGGALRTAMGDDGQQFLSLSLKQNIICQINNDRARTGSEASEQRRQTSATVHLGSGSERPNDMKVEMSAPTEPIPIQAVPSNEPTIANDNDNLPSTVDAPTAHEHVAQTQAQPINDEVQSTPPATRKRTFEQMNNTEDSMYDKYKTLMTSINPGRIAQIRAEAIETLERAESEKVATDRALVTLRAKQDQLQQIREHSKRMIETTSNGLREQANHDVLAGTLANMGEVYFNGMNRLLDPFLQTSSSSLGGFTVQELQARQTEAIDKVDKAKRHIRALDHIEKARAVHENYSEMERFRESLRAVWVKTGERVEDLEKACIAAFSHAEEED</sequence>
<feature type="compositionally biased region" description="Basic and acidic residues" evidence="1">
    <location>
        <begin position="689"/>
        <end position="700"/>
    </location>
</feature>
<feature type="region of interest" description="Disordered" evidence="1">
    <location>
        <begin position="466"/>
        <end position="486"/>
    </location>
</feature>
<comment type="caution">
    <text evidence="2">The sequence shown here is derived from an EMBL/GenBank/DDBJ whole genome shotgun (WGS) entry which is preliminary data.</text>
</comment>